<reference evidence="1" key="2">
    <citation type="journal article" date="2023" name="IMA Fungus">
        <title>Comparative genomic study of the Penicillium genus elucidates a diverse pangenome and 15 lateral gene transfer events.</title>
        <authorList>
            <person name="Petersen C."/>
            <person name="Sorensen T."/>
            <person name="Nielsen M.R."/>
            <person name="Sondergaard T.E."/>
            <person name="Sorensen J.L."/>
            <person name="Fitzpatrick D.A."/>
            <person name="Frisvad J.C."/>
            <person name="Nielsen K.L."/>
        </authorList>
    </citation>
    <scope>NUCLEOTIDE SEQUENCE</scope>
    <source>
        <strain evidence="1">IBT 15544</strain>
    </source>
</reference>
<dbReference type="AlphaFoldDB" id="A0A9W9T082"/>
<evidence type="ECO:0000313" key="2">
    <source>
        <dbReference type="Proteomes" id="UP001150904"/>
    </source>
</evidence>
<name>A0A9W9T082_9EURO</name>
<dbReference type="PANTHER" id="PTHR21310:SF13">
    <property type="entry name" value="AMINOGLYCOSIDE PHOSPHOTRANSFERASE DOMAIN-CONTAINING PROTEIN"/>
    <property type="match status" value="1"/>
</dbReference>
<gene>
    <name evidence="1" type="ORF">N7498_005094</name>
</gene>
<dbReference type="Proteomes" id="UP001150904">
    <property type="component" value="Unassembled WGS sequence"/>
</dbReference>
<sequence>MVTFKECDLLSVATYVQGSEKVPSFILNTRNRPIRNGFYSIYAFQYPDGSKYAVQLPTYMPHESEEERSAISTTIDEEIKTLELLINVKFPWSPRPVTYSSNFDNVLKFPFMILSLTHGDHLQWNDQVPADLKVREKVMMQLAHIMIDLATVTEQMGIFQSRPWNYHSTDRFVDTGMTCERFLLDIVDKKTLAVIREDMAGVNIVECLQLRKLVREAFLIPNEVYSHPGECLEGCTHMRNNERCMKNVNRLCTKSSTSISHENLTADNIMIDTDYNIQGLINWSFAKRLPMRLALRLPLLLSIESHKLEDTADDMPNLISRYLVPSQKMQQDREAYAFHLTRELIQKIPPSTITGSTIAECAPLACEVYDVDWKHLIFMASYSTRTHWWMARRKWLLDGTFAHLSGKLLDQEKGWDHDVPLEVYRFAERNISEHGTAVRKKFALKNFRRSKAGQALQWEYVFRWLYGHFREKVAVVEGEK</sequence>
<dbReference type="RefSeq" id="XP_058308694.1">
    <property type="nucleotide sequence ID" value="XM_058452156.1"/>
</dbReference>
<comment type="caution">
    <text evidence="1">The sequence shown here is derived from an EMBL/GenBank/DDBJ whole genome shotgun (WGS) entry which is preliminary data.</text>
</comment>
<proteinExistence type="predicted"/>
<dbReference type="InterPro" id="IPR051678">
    <property type="entry name" value="AGP_Transferase"/>
</dbReference>
<evidence type="ECO:0000313" key="1">
    <source>
        <dbReference type="EMBL" id="KAJ5204215.1"/>
    </source>
</evidence>
<keyword evidence="2" id="KW-1185">Reference proteome</keyword>
<reference evidence="1" key="1">
    <citation type="submission" date="2022-12" db="EMBL/GenBank/DDBJ databases">
        <authorList>
            <person name="Petersen C."/>
        </authorList>
    </citation>
    <scope>NUCLEOTIDE SEQUENCE</scope>
    <source>
        <strain evidence="1">IBT 15544</strain>
    </source>
</reference>
<protein>
    <submittedName>
        <fullName evidence="1">Uncharacterized protein</fullName>
    </submittedName>
</protein>
<dbReference type="EMBL" id="JAPQKR010000012">
    <property type="protein sequence ID" value="KAJ5204215.1"/>
    <property type="molecule type" value="Genomic_DNA"/>
</dbReference>
<organism evidence="1 2">
    <name type="scientific">Penicillium cinerascens</name>
    <dbReference type="NCBI Taxonomy" id="70096"/>
    <lineage>
        <taxon>Eukaryota</taxon>
        <taxon>Fungi</taxon>
        <taxon>Dikarya</taxon>
        <taxon>Ascomycota</taxon>
        <taxon>Pezizomycotina</taxon>
        <taxon>Eurotiomycetes</taxon>
        <taxon>Eurotiomycetidae</taxon>
        <taxon>Eurotiales</taxon>
        <taxon>Aspergillaceae</taxon>
        <taxon>Penicillium</taxon>
    </lineage>
</organism>
<dbReference type="OrthoDB" id="5327538at2759"/>
<accession>A0A9W9T082</accession>
<dbReference type="PANTHER" id="PTHR21310">
    <property type="entry name" value="AMINOGLYCOSIDE PHOSPHOTRANSFERASE-RELATED-RELATED"/>
    <property type="match status" value="1"/>
</dbReference>
<dbReference type="GeneID" id="83179457"/>